<evidence type="ECO:0000313" key="2">
    <source>
        <dbReference type="Proteomes" id="UP000226079"/>
    </source>
</evidence>
<comment type="caution">
    <text evidence="1">The sequence shown here is derived from an EMBL/GenBank/DDBJ whole genome shotgun (WGS) entry which is preliminary data.</text>
</comment>
<sequence length="143" mass="16173">MRLIMSVDGVDTCTIQVFEDKVPGIAKALREQLPQRSILQHGKIIGEMVFWTMPIVAPWENVMRTEEVGALRRKELGHARGSVCWYNPRQQFCVVYGDDLADEPLRISYIGEVIEGELELALAGHRNWLQQGQVVALRVEDAA</sequence>
<dbReference type="AlphaFoldDB" id="A0A2A9CU57"/>
<reference evidence="1 2" key="1">
    <citation type="submission" date="2017-10" db="EMBL/GenBank/DDBJ databases">
        <title>Sequencing the genomes of 1000 actinobacteria strains.</title>
        <authorList>
            <person name="Klenk H.-P."/>
        </authorList>
    </citation>
    <scope>NUCLEOTIDE SEQUENCE [LARGE SCALE GENOMIC DNA]</scope>
    <source>
        <strain evidence="1 2">DSM 15597</strain>
    </source>
</reference>
<gene>
    <name evidence="1" type="ORF">ATK74_2178</name>
</gene>
<evidence type="ECO:0008006" key="3">
    <source>
        <dbReference type="Google" id="ProtNLM"/>
    </source>
</evidence>
<name>A0A2A9CU57_9ACTN</name>
<proteinExistence type="predicted"/>
<protein>
    <recommendedName>
        <fullName evidence="3">Cyclophilin TM1367-like domain-containing protein</fullName>
    </recommendedName>
</protein>
<keyword evidence="2" id="KW-1185">Reference proteome</keyword>
<dbReference type="RefSeq" id="WP_098461019.1">
    <property type="nucleotide sequence ID" value="NZ_PDJC01000001.1"/>
</dbReference>
<dbReference type="Gene3D" id="2.40.100.20">
    <property type="match status" value="1"/>
</dbReference>
<dbReference type="OrthoDB" id="6537034at2"/>
<dbReference type="Proteomes" id="UP000226079">
    <property type="component" value="Unassembled WGS sequence"/>
</dbReference>
<evidence type="ECO:0000313" key="1">
    <source>
        <dbReference type="EMBL" id="PFG17605.1"/>
    </source>
</evidence>
<organism evidence="1 2">
    <name type="scientific">Propionicimonas paludicola</name>
    <dbReference type="NCBI Taxonomy" id="185243"/>
    <lineage>
        <taxon>Bacteria</taxon>
        <taxon>Bacillati</taxon>
        <taxon>Actinomycetota</taxon>
        <taxon>Actinomycetes</taxon>
        <taxon>Propionibacteriales</taxon>
        <taxon>Nocardioidaceae</taxon>
        <taxon>Propionicimonas</taxon>
    </lineage>
</organism>
<dbReference type="EMBL" id="PDJC01000001">
    <property type="protein sequence ID" value="PFG17605.1"/>
    <property type="molecule type" value="Genomic_DNA"/>
</dbReference>
<accession>A0A2A9CU57</accession>